<feature type="domain" description="Metallo-beta-lactamase" evidence="1">
    <location>
        <begin position="55"/>
        <end position="249"/>
    </location>
</feature>
<reference evidence="2 3" key="1">
    <citation type="submission" date="2023-07" db="EMBL/GenBank/DDBJ databases">
        <title>Bacillus lucianemedeirus sp. nov, a new species isolated from an immunobiological production facility.</title>
        <authorList>
            <person name="Costa L.V."/>
            <person name="Miranda R.V.S.L."/>
            <person name="Brandao M.L.L."/>
            <person name="Reis C.M.F."/>
            <person name="Frazao A.M."/>
            <person name="Cruz F.V."/>
            <person name="Baio P.V.P."/>
            <person name="Veras J.F.C."/>
            <person name="Ramos J.N."/>
            <person name="Vieira V."/>
        </authorList>
    </citation>
    <scope>NUCLEOTIDE SEQUENCE [LARGE SCALE GENOMIC DNA]</scope>
    <source>
        <strain evidence="2 3">B190/17</strain>
    </source>
</reference>
<proteinExistence type="predicted"/>
<sequence length="291" mass="33339">MVKLETVIKVLGTAQDGGVPQPNCFCPNCKDALKNPLKKRLAASLGILLPQLKKWYLIDATPDFKDQLNMINAEHHEPQELSGIFLTHAHIGHYPGLIFLGKEAISAQSLPVFTGEKMHHMLKENAPWNQLIELNNIEIHPLVPNQNPTLNVDFEIMPISVPHRNELSETFGFIISGPNKKILYIPDIDRWEDWEHSIAEMASTVDYCLLDATFYSADELKRLGRNYKEIPHPYIEETMDLLQEVVDQKKCEVYFLHFNHTNPIINSESPEYKKLVERGFKAAREGMEFIL</sequence>
<name>A0ABW8I859_9BACI</name>
<evidence type="ECO:0000313" key="2">
    <source>
        <dbReference type="EMBL" id="MFK2825678.1"/>
    </source>
</evidence>
<accession>A0ABW8I859</accession>
<dbReference type="SUPFAM" id="SSF56281">
    <property type="entry name" value="Metallo-hydrolase/oxidoreductase"/>
    <property type="match status" value="1"/>
</dbReference>
<dbReference type="Pfam" id="PF12706">
    <property type="entry name" value="Lactamase_B_2"/>
    <property type="match status" value="1"/>
</dbReference>
<dbReference type="PANTHER" id="PTHR42663">
    <property type="entry name" value="HYDROLASE C777.06C-RELATED-RELATED"/>
    <property type="match status" value="1"/>
</dbReference>
<dbReference type="PANTHER" id="PTHR42663:SF7">
    <property type="entry name" value="COENZYME PQQ SYNTHESIS PROTEIN B"/>
    <property type="match status" value="1"/>
</dbReference>
<evidence type="ECO:0000313" key="3">
    <source>
        <dbReference type="Proteomes" id="UP001619911"/>
    </source>
</evidence>
<dbReference type="EMBL" id="JAUIYO010000004">
    <property type="protein sequence ID" value="MFK2825678.1"/>
    <property type="molecule type" value="Genomic_DNA"/>
</dbReference>
<dbReference type="InterPro" id="IPR001279">
    <property type="entry name" value="Metallo-B-lactamas"/>
</dbReference>
<organism evidence="2 3">
    <name type="scientific">Bacillus lumedeiriae</name>
    <dbReference type="NCBI Taxonomy" id="3058829"/>
    <lineage>
        <taxon>Bacteria</taxon>
        <taxon>Bacillati</taxon>
        <taxon>Bacillota</taxon>
        <taxon>Bacilli</taxon>
        <taxon>Bacillales</taxon>
        <taxon>Bacillaceae</taxon>
        <taxon>Bacillus</taxon>
    </lineage>
</organism>
<protein>
    <submittedName>
        <fullName evidence="2">MBL fold metallo-hydrolase</fullName>
    </submittedName>
</protein>
<dbReference type="Proteomes" id="UP001619911">
    <property type="component" value="Unassembled WGS sequence"/>
</dbReference>
<gene>
    <name evidence="2" type="ORF">QYG89_08290</name>
</gene>
<dbReference type="RefSeq" id="WP_404316500.1">
    <property type="nucleotide sequence ID" value="NZ_JAUIYO010000004.1"/>
</dbReference>
<keyword evidence="3" id="KW-1185">Reference proteome</keyword>
<comment type="caution">
    <text evidence="2">The sequence shown here is derived from an EMBL/GenBank/DDBJ whole genome shotgun (WGS) entry which is preliminary data.</text>
</comment>
<evidence type="ECO:0000259" key="1">
    <source>
        <dbReference type="Pfam" id="PF12706"/>
    </source>
</evidence>
<dbReference type="InterPro" id="IPR036866">
    <property type="entry name" value="RibonucZ/Hydroxyglut_hydro"/>
</dbReference>
<dbReference type="Gene3D" id="3.60.15.10">
    <property type="entry name" value="Ribonuclease Z/Hydroxyacylglutathione hydrolase-like"/>
    <property type="match status" value="1"/>
</dbReference>